<dbReference type="InParanoid" id="Q4CSB1"/>
<evidence type="ECO:0000259" key="6">
    <source>
        <dbReference type="PROSITE" id="PS50115"/>
    </source>
</evidence>
<dbReference type="PRINTS" id="PR00405">
    <property type="entry name" value="REVINTRACTNG"/>
</dbReference>
<evidence type="ECO:0000256" key="4">
    <source>
        <dbReference type="ARBA" id="ARBA00022833"/>
    </source>
</evidence>
<evidence type="ECO:0000256" key="1">
    <source>
        <dbReference type="ARBA" id="ARBA00022468"/>
    </source>
</evidence>
<organism evidence="7 8">
    <name type="scientific">Trypanosoma cruzi (strain CL Brener)</name>
    <dbReference type="NCBI Taxonomy" id="353153"/>
    <lineage>
        <taxon>Eukaryota</taxon>
        <taxon>Discoba</taxon>
        <taxon>Euglenozoa</taxon>
        <taxon>Kinetoplastea</taxon>
        <taxon>Metakinetoplastina</taxon>
        <taxon>Trypanosomatida</taxon>
        <taxon>Trypanosomatidae</taxon>
        <taxon>Trypanosoma</taxon>
        <taxon>Schizotrypanum</taxon>
    </lineage>
</organism>
<dbReference type="OMA" id="WIRIKYE"/>
<dbReference type="PANTHER" id="PTHR46419">
    <property type="entry name" value="ADP-RIBOSYLATION FACTOR GTPASE-ACTIVATING PROTEIN AGD5"/>
    <property type="match status" value="1"/>
</dbReference>
<dbReference type="FunFam" id="1.10.220.150:FF:000009">
    <property type="entry name" value="stromal membrane-associated protein 1 isoform X1"/>
    <property type="match status" value="1"/>
</dbReference>
<dbReference type="InterPro" id="IPR038508">
    <property type="entry name" value="ArfGAP_dom_sf"/>
</dbReference>
<evidence type="ECO:0000256" key="5">
    <source>
        <dbReference type="PROSITE-ProRule" id="PRU00288"/>
    </source>
</evidence>
<dbReference type="Pfam" id="PF01412">
    <property type="entry name" value="ArfGap"/>
    <property type="match status" value="1"/>
</dbReference>
<dbReference type="InterPro" id="IPR001164">
    <property type="entry name" value="ArfGAP_dom"/>
</dbReference>
<feature type="non-terminal residue" evidence="7">
    <location>
        <position position="92"/>
    </location>
</feature>
<keyword evidence="3 5" id="KW-0863">Zinc-finger</keyword>
<protein>
    <recommendedName>
        <fullName evidence="6">Arf-GAP domain-containing protein</fullName>
    </recommendedName>
</protein>
<dbReference type="PROSITE" id="PS50115">
    <property type="entry name" value="ARFGAP"/>
    <property type="match status" value="1"/>
</dbReference>
<evidence type="ECO:0000256" key="3">
    <source>
        <dbReference type="ARBA" id="ARBA00022771"/>
    </source>
</evidence>
<dbReference type="KEGG" id="tcr:503677.4"/>
<evidence type="ECO:0000313" key="8">
    <source>
        <dbReference type="Proteomes" id="UP000002296"/>
    </source>
</evidence>
<dbReference type="GO" id="GO:0005096">
    <property type="term" value="F:GTPase activator activity"/>
    <property type="evidence" value="ECO:0007669"/>
    <property type="project" value="UniProtKB-KW"/>
</dbReference>
<dbReference type="STRING" id="353153.Q4CSB1"/>
<dbReference type="eggNOG" id="KOG0703">
    <property type="taxonomic scope" value="Eukaryota"/>
</dbReference>
<evidence type="ECO:0000313" key="7">
    <source>
        <dbReference type="EMBL" id="EAN83162.1"/>
    </source>
</evidence>
<dbReference type="PANTHER" id="PTHR46419:SF2">
    <property type="entry name" value="ADP-RIBOSYLATION FACTOR GTPASE-ACTIVATING PROTEIN AGD5"/>
    <property type="match status" value="1"/>
</dbReference>
<keyword evidence="2" id="KW-0479">Metal-binding</keyword>
<dbReference type="SUPFAM" id="SSF57863">
    <property type="entry name" value="ArfGap/RecO-like zinc finger"/>
    <property type="match status" value="1"/>
</dbReference>
<dbReference type="EMBL" id="AAHK01002156">
    <property type="protein sequence ID" value="EAN83162.1"/>
    <property type="molecule type" value="Genomic_DNA"/>
</dbReference>
<dbReference type="GeneID" id="3534628"/>
<reference evidence="7 8" key="1">
    <citation type="journal article" date="2005" name="Science">
        <title>The genome sequence of Trypanosoma cruzi, etiologic agent of Chagas disease.</title>
        <authorList>
            <person name="El-Sayed N.M."/>
            <person name="Myler P.J."/>
            <person name="Bartholomeu D.C."/>
            <person name="Nilsson D."/>
            <person name="Aggarwal G."/>
            <person name="Tran A.N."/>
            <person name="Ghedin E."/>
            <person name="Worthey E.A."/>
            <person name="Delcher A.L."/>
            <person name="Blandin G."/>
            <person name="Westenberger S.J."/>
            <person name="Caler E."/>
            <person name="Cerqueira G.C."/>
            <person name="Branche C."/>
            <person name="Haas B."/>
            <person name="Anupama A."/>
            <person name="Arner E."/>
            <person name="Aslund L."/>
            <person name="Attipoe P."/>
            <person name="Bontempi E."/>
            <person name="Bringaud F."/>
            <person name="Burton P."/>
            <person name="Cadag E."/>
            <person name="Campbell D.A."/>
            <person name="Carrington M."/>
            <person name="Crabtree J."/>
            <person name="Darban H."/>
            <person name="da Silveira J.F."/>
            <person name="de Jong P."/>
            <person name="Edwards K."/>
            <person name="Englund P.T."/>
            <person name="Fazelina G."/>
            <person name="Feldblyum T."/>
            <person name="Ferella M."/>
            <person name="Frasch A.C."/>
            <person name="Gull K."/>
            <person name="Horn D."/>
            <person name="Hou L."/>
            <person name="Huang Y."/>
            <person name="Kindlund E."/>
            <person name="Klingbeil M."/>
            <person name="Kluge S."/>
            <person name="Koo H."/>
            <person name="Lacerda D."/>
            <person name="Levin M.J."/>
            <person name="Lorenzi H."/>
            <person name="Louie T."/>
            <person name="Machado C.R."/>
            <person name="McCulloch R."/>
            <person name="McKenna A."/>
            <person name="Mizuno Y."/>
            <person name="Mottram J.C."/>
            <person name="Nelson S."/>
            <person name="Ochaya S."/>
            <person name="Osoegawa K."/>
            <person name="Pai G."/>
            <person name="Parsons M."/>
            <person name="Pentony M."/>
            <person name="Pettersson U."/>
            <person name="Pop M."/>
            <person name="Ramirez J.L."/>
            <person name="Rinta J."/>
            <person name="Robertson L."/>
            <person name="Salzberg S.L."/>
            <person name="Sanchez D.O."/>
            <person name="Seyler A."/>
            <person name="Sharma R."/>
            <person name="Shetty J."/>
            <person name="Simpson A.J."/>
            <person name="Sisk E."/>
            <person name="Tammi M.T."/>
            <person name="Tarleton R."/>
            <person name="Teixeira S."/>
            <person name="Van Aken S."/>
            <person name="Vogt C."/>
            <person name="Ward P.N."/>
            <person name="Wickstead B."/>
            <person name="Wortman J."/>
            <person name="White O."/>
            <person name="Fraser C.M."/>
            <person name="Stuart K.D."/>
            <person name="Andersson B."/>
        </authorList>
    </citation>
    <scope>NUCLEOTIDE SEQUENCE [LARGE SCALE GENOMIC DNA]</scope>
    <source>
        <strain evidence="7 8">CL Brener</strain>
    </source>
</reference>
<dbReference type="GO" id="GO:0008270">
    <property type="term" value="F:zinc ion binding"/>
    <property type="evidence" value="ECO:0007669"/>
    <property type="project" value="UniProtKB-KW"/>
</dbReference>
<sequence>MASISNQSKEMRERHRRMLCELLRLEENQECMDCQARNPMWASTNLGIFICLRCSGLHRQLGVHVSKVKSCTMDLWEPEQVAFMRAMGNGKA</sequence>
<accession>Q4CSB1</accession>
<keyword evidence="1" id="KW-0343">GTPase activation</keyword>
<proteinExistence type="predicted"/>
<dbReference type="SMR" id="Q4CSB1"/>
<dbReference type="InterPro" id="IPR044520">
    <property type="entry name" value="ARF_GAP_AGD5/15"/>
</dbReference>
<dbReference type="InterPro" id="IPR037278">
    <property type="entry name" value="ARFGAP/RecO"/>
</dbReference>
<dbReference type="SMART" id="SM00105">
    <property type="entry name" value="ArfGap"/>
    <property type="match status" value="1"/>
</dbReference>
<dbReference type="CDD" id="cd08204">
    <property type="entry name" value="ArfGap"/>
    <property type="match status" value="1"/>
</dbReference>
<dbReference type="Proteomes" id="UP000002296">
    <property type="component" value="Unassembled WGS sequence"/>
</dbReference>
<comment type="caution">
    <text evidence="7">The sequence shown here is derived from an EMBL/GenBank/DDBJ whole genome shotgun (WGS) entry which is preliminary data.</text>
</comment>
<dbReference type="PaxDb" id="353153-Q4CSB1"/>
<dbReference type="Gene3D" id="1.10.220.150">
    <property type="entry name" value="Arf GTPase activating protein"/>
    <property type="match status" value="1"/>
</dbReference>
<evidence type="ECO:0000256" key="2">
    <source>
        <dbReference type="ARBA" id="ARBA00022723"/>
    </source>
</evidence>
<feature type="domain" description="Arf-GAP" evidence="6">
    <location>
        <begin position="16"/>
        <end position="92"/>
    </location>
</feature>
<dbReference type="RefSeq" id="XP_805013.1">
    <property type="nucleotide sequence ID" value="XM_799920.1"/>
</dbReference>
<keyword evidence="8" id="KW-1185">Reference proteome</keyword>
<gene>
    <name evidence="7" type="ORF">Tc00.1047053503677.4</name>
</gene>
<dbReference type="AlphaFoldDB" id="Q4CSB1"/>
<name>Q4CSB1_TRYCC</name>
<keyword evidence="4" id="KW-0862">Zinc</keyword>